<evidence type="ECO:0000259" key="5">
    <source>
        <dbReference type="PROSITE" id="PS50011"/>
    </source>
</evidence>
<evidence type="ECO:0000313" key="7">
    <source>
        <dbReference type="Proteomes" id="UP000688137"/>
    </source>
</evidence>
<dbReference type="PANTHER" id="PTHR24055">
    <property type="entry name" value="MITOGEN-ACTIVATED PROTEIN KINASE"/>
    <property type="match status" value="1"/>
</dbReference>
<keyword evidence="1 3" id="KW-0547">Nucleotide-binding</keyword>
<dbReference type="SMART" id="SM00220">
    <property type="entry name" value="S_TKc"/>
    <property type="match status" value="1"/>
</dbReference>
<proteinExistence type="inferred from homology"/>
<name>A0A8S1MKY5_PARPR</name>
<sequence>MNILQEYQLQECLGNGSYGIVHSGVNVESGKRVAIKMLRETFESMEECLKLREVKALMKLKEHPNIIKLLDMRYENKRLYLIYEYVENNVYQLYTQDKLDEERIKNIILQCANALLHIHHLGYFHRDIKPENILIQNECVKLIDFGLSREVKPPFTDYVSTRWYRAPEILLHQTSYDSQIDIFALGCVTCELFLGRPLFVGASELEQFDRMLQILGTFNNQDWSEGVKLVNQLGLKLTHYPQKLLHVIKASPMALDLIQGMLKWNPKQRFTAKQITEHLLFKQQQTTPEFAPRKLQDIGQQQQELKKFTNQKQQYQSKK</sequence>
<dbReference type="EMBL" id="CAJJDM010000067">
    <property type="protein sequence ID" value="CAD8081068.1"/>
    <property type="molecule type" value="Genomic_DNA"/>
</dbReference>
<reference evidence="6" key="1">
    <citation type="submission" date="2021-01" db="EMBL/GenBank/DDBJ databases">
        <authorList>
            <consortium name="Genoscope - CEA"/>
            <person name="William W."/>
        </authorList>
    </citation>
    <scope>NUCLEOTIDE SEQUENCE</scope>
</reference>
<dbReference type="OMA" id="IMEMYEI"/>
<dbReference type="PROSITE" id="PS00107">
    <property type="entry name" value="PROTEIN_KINASE_ATP"/>
    <property type="match status" value="1"/>
</dbReference>
<evidence type="ECO:0000313" key="6">
    <source>
        <dbReference type="EMBL" id="CAD8081068.1"/>
    </source>
</evidence>
<evidence type="ECO:0000256" key="3">
    <source>
        <dbReference type="PROSITE-ProRule" id="PRU10141"/>
    </source>
</evidence>
<dbReference type="InterPro" id="IPR008271">
    <property type="entry name" value="Ser/Thr_kinase_AS"/>
</dbReference>
<dbReference type="PROSITE" id="PS00108">
    <property type="entry name" value="PROTEIN_KINASE_ST"/>
    <property type="match status" value="1"/>
</dbReference>
<keyword evidence="2 3" id="KW-0067">ATP-binding</keyword>
<keyword evidence="7" id="KW-1185">Reference proteome</keyword>
<dbReference type="PROSITE" id="PS50011">
    <property type="entry name" value="PROTEIN_KINASE_DOM"/>
    <property type="match status" value="1"/>
</dbReference>
<comment type="similarity">
    <text evidence="4">Belongs to the protein kinase superfamily.</text>
</comment>
<dbReference type="GO" id="GO:0004674">
    <property type="term" value="F:protein serine/threonine kinase activity"/>
    <property type="evidence" value="ECO:0007669"/>
    <property type="project" value="UniProtKB-KW"/>
</dbReference>
<keyword evidence="4" id="KW-0723">Serine/threonine-protein kinase</keyword>
<keyword evidence="4" id="KW-0808">Transferase</keyword>
<dbReference type="Proteomes" id="UP000688137">
    <property type="component" value="Unassembled WGS sequence"/>
</dbReference>
<organism evidence="6 7">
    <name type="scientific">Paramecium primaurelia</name>
    <dbReference type="NCBI Taxonomy" id="5886"/>
    <lineage>
        <taxon>Eukaryota</taxon>
        <taxon>Sar</taxon>
        <taxon>Alveolata</taxon>
        <taxon>Ciliophora</taxon>
        <taxon>Intramacronucleata</taxon>
        <taxon>Oligohymenophorea</taxon>
        <taxon>Peniculida</taxon>
        <taxon>Parameciidae</taxon>
        <taxon>Paramecium</taxon>
    </lineage>
</organism>
<evidence type="ECO:0000256" key="4">
    <source>
        <dbReference type="RuleBase" id="RU000304"/>
    </source>
</evidence>
<dbReference type="FunFam" id="1.10.510.10:FF:002230">
    <property type="match status" value="1"/>
</dbReference>
<keyword evidence="4" id="KW-0418">Kinase</keyword>
<comment type="caution">
    <text evidence="6">The sequence shown here is derived from an EMBL/GenBank/DDBJ whole genome shotgun (WGS) entry which is preliminary data.</text>
</comment>
<feature type="binding site" evidence="3">
    <location>
        <position position="36"/>
    </location>
    <ligand>
        <name>ATP</name>
        <dbReference type="ChEBI" id="CHEBI:30616"/>
    </ligand>
</feature>
<dbReference type="FunFam" id="3.30.200.20:FF:001588">
    <property type="entry name" value="Uncharacterized protein"/>
    <property type="match status" value="1"/>
</dbReference>
<evidence type="ECO:0000256" key="1">
    <source>
        <dbReference type="ARBA" id="ARBA00022741"/>
    </source>
</evidence>
<dbReference type="InterPro" id="IPR017441">
    <property type="entry name" value="Protein_kinase_ATP_BS"/>
</dbReference>
<dbReference type="GO" id="GO:0005524">
    <property type="term" value="F:ATP binding"/>
    <property type="evidence" value="ECO:0007669"/>
    <property type="project" value="UniProtKB-UniRule"/>
</dbReference>
<evidence type="ECO:0000256" key="2">
    <source>
        <dbReference type="ARBA" id="ARBA00022840"/>
    </source>
</evidence>
<accession>A0A8S1MKY5</accession>
<dbReference type="CDD" id="cd07830">
    <property type="entry name" value="STKc_MAK_like"/>
    <property type="match status" value="1"/>
</dbReference>
<dbReference type="AlphaFoldDB" id="A0A8S1MKY5"/>
<protein>
    <recommendedName>
        <fullName evidence="5">Protein kinase domain-containing protein</fullName>
    </recommendedName>
</protein>
<dbReference type="InterPro" id="IPR050117">
    <property type="entry name" value="MAPK"/>
</dbReference>
<dbReference type="InterPro" id="IPR000719">
    <property type="entry name" value="Prot_kinase_dom"/>
</dbReference>
<feature type="domain" description="Protein kinase" evidence="5">
    <location>
        <begin position="7"/>
        <end position="281"/>
    </location>
</feature>
<dbReference type="Pfam" id="PF00069">
    <property type="entry name" value="Pkinase"/>
    <property type="match status" value="1"/>
</dbReference>
<gene>
    <name evidence="6" type="ORF">PPRIM_AZ9-3.1.T0650032</name>
</gene>